<proteinExistence type="predicted"/>
<dbReference type="EMBL" id="MLJW01000031">
    <property type="protein sequence ID" value="OIR08418.1"/>
    <property type="molecule type" value="Genomic_DNA"/>
</dbReference>
<dbReference type="InterPro" id="IPR054257">
    <property type="entry name" value="DUF6988"/>
</dbReference>
<comment type="caution">
    <text evidence="1">The sequence shown here is derived from an EMBL/GenBank/DDBJ whole genome shotgun (WGS) entry which is preliminary data.</text>
</comment>
<sequence>MSLKPAIEKSERWIIQCHTLLDGVSFLTSAKARVSVSLHHLSIEHHTGIHSLVDQGVYGSACALFRPQLEAYVRGAWYFFCATEAQIDGCLAGGEPPKFGAMIKDLEAKEGFDSGSLSRLKAEVWGSLNDYTHGGVIQIKARNTRDEIISRHAPEHIAGLITSSATLSFLAGVGIAAVANNNELAVRLNNAYNNIYSVAA</sequence>
<dbReference type="Pfam" id="PF22491">
    <property type="entry name" value="DUF6988"/>
    <property type="match status" value="1"/>
</dbReference>
<evidence type="ECO:0000313" key="1">
    <source>
        <dbReference type="EMBL" id="OIR08418.1"/>
    </source>
</evidence>
<accession>A0A1J5SJ14</accession>
<gene>
    <name evidence="1" type="ORF">GALL_92120</name>
</gene>
<dbReference type="AlphaFoldDB" id="A0A1J5SJ14"/>
<reference evidence="1" key="1">
    <citation type="submission" date="2016-10" db="EMBL/GenBank/DDBJ databases">
        <title>Sequence of Gallionella enrichment culture.</title>
        <authorList>
            <person name="Poehlein A."/>
            <person name="Muehling M."/>
            <person name="Daniel R."/>
        </authorList>
    </citation>
    <scope>NUCLEOTIDE SEQUENCE</scope>
</reference>
<name>A0A1J5SJ14_9ZZZZ</name>
<protein>
    <submittedName>
        <fullName evidence="1">Uncharacterized protein</fullName>
    </submittedName>
</protein>
<organism evidence="1">
    <name type="scientific">mine drainage metagenome</name>
    <dbReference type="NCBI Taxonomy" id="410659"/>
    <lineage>
        <taxon>unclassified sequences</taxon>
        <taxon>metagenomes</taxon>
        <taxon>ecological metagenomes</taxon>
    </lineage>
</organism>